<proteinExistence type="predicted"/>
<comment type="caution">
    <text evidence="1">The sequence shown here is derived from an EMBL/GenBank/DDBJ whole genome shotgun (WGS) entry which is preliminary data.</text>
</comment>
<organism evidence="1 2">
    <name type="scientific">Paenibacillus aceti</name>
    <dbReference type="NCBI Taxonomy" id="1820010"/>
    <lineage>
        <taxon>Bacteria</taxon>
        <taxon>Bacillati</taxon>
        <taxon>Bacillota</taxon>
        <taxon>Bacilli</taxon>
        <taxon>Bacillales</taxon>
        <taxon>Paenibacillaceae</taxon>
        <taxon>Paenibacillus</taxon>
    </lineage>
</organism>
<dbReference type="Proteomes" id="UP000608420">
    <property type="component" value="Unassembled WGS sequence"/>
</dbReference>
<accession>A0ABQ1VVM7</accession>
<evidence type="ECO:0000313" key="1">
    <source>
        <dbReference type="EMBL" id="GGG01589.1"/>
    </source>
</evidence>
<reference evidence="2" key="1">
    <citation type="journal article" date="2019" name="Int. J. Syst. Evol. Microbiol.">
        <title>The Global Catalogue of Microorganisms (GCM) 10K type strain sequencing project: providing services to taxonomists for standard genome sequencing and annotation.</title>
        <authorList>
            <consortium name="The Broad Institute Genomics Platform"/>
            <consortium name="The Broad Institute Genome Sequencing Center for Infectious Disease"/>
            <person name="Wu L."/>
            <person name="Ma J."/>
        </authorList>
    </citation>
    <scope>NUCLEOTIDE SEQUENCE [LARGE SCALE GENOMIC DNA]</scope>
    <source>
        <strain evidence="2">CGMCC 1.15420</strain>
    </source>
</reference>
<keyword evidence="2" id="KW-1185">Reference proteome</keyword>
<evidence type="ECO:0000313" key="2">
    <source>
        <dbReference type="Proteomes" id="UP000608420"/>
    </source>
</evidence>
<protein>
    <submittedName>
        <fullName evidence="1">Uncharacterized protein</fullName>
    </submittedName>
</protein>
<sequence>MLCSLICIMKSIMIISWGFDRTFLDKRGNIDCKLKLKTVNKTKVKSIN</sequence>
<dbReference type="EMBL" id="BMIW01000016">
    <property type="protein sequence ID" value="GGG01589.1"/>
    <property type="molecule type" value="Genomic_DNA"/>
</dbReference>
<gene>
    <name evidence="1" type="ORF">GCM10010913_24110</name>
</gene>
<name>A0ABQ1VVM7_9BACL</name>